<dbReference type="Proteomes" id="UP000019116">
    <property type="component" value="Chromosome 5A"/>
</dbReference>
<dbReference type="Gramene" id="TraesWEE_scaffold_011160_01G000300.1">
    <property type="protein sequence ID" value="TraesWEE_scaffold_011160_01G000300.1"/>
    <property type="gene ID" value="TraesWEE_scaffold_011160_01G000300"/>
</dbReference>
<dbReference type="AlphaFoldDB" id="A0A3B6KLY2"/>
<dbReference type="Gramene" id="TraesCS5A03G0878900.1">
    <property type="protein sequence ID" value="TraesCS5A03G0878900.1.CDS"/>
    <property type="gene ID" value="TraesCS5A03G0878900"/>
</dbReference>
<dbReference type="Gramene" id="TraesCAD_scaffold_004691_01G000100.1">
    <property type="protein sequence ID" value="TraesCAD_scaffold_004691_01G000100.1"/>
    <property type="gene ID" value="TraesCAD_scaffold_004691_01G000100"/>
</dbReference>
<dbReference type="Gramene" id="TraesROB_scaffold_009827_01G000400.1">
    <property type="protein sequence ID" value="TraesROB_scaffold_009827_01G000400.1"/>
    <property type="gene ID" value="TraesROB_scaffold_009827_01G000400"/>
</dbReference>
<dbReference type="Gramene" id="TraesCS5A02G365900.1">
    <property type="protein sequence ID" value="TraesCS5A02G365900.1"/>
    <property type="gene ID" value="TraesCS5A02G365900"/>
</dbReference>
<organism evidence="2">
    <name type="scientific">Triticum aestivum</name>
    <name type="common">Wheat</name>
    <dbReference type="NCBI Taxonomy" id="4565"/>
    <lineage>
        <taxon>Eukaryota</taxon>
        <taxon>Viridiplantae</taxon>
        <taxon>Streptophyta</taxon>
        <taxon>Embryophyta</taxon>
        <taxon>Tracheophyta</taxon>
        <taxon>Spermatophyta</taxon>
        <taxon>Magnoliopsida</taxon>
        <taxon>Liliopsida</taxon>
        <taxon>Poales</taxon>
        <taxon>Poaceae</taxon>
        <taxon>BOP clade</taxon>
        <taxon>Pooideae</taxon>
        <taxon>Triticodae</taxon>
        <taxon>Triticeae</taxon>
        <taxon>Triticinae</taxon>
        <taxon>Triticum</taxon>
    </lineage>
</organism>
<feature type="compositionally biased region" description="Polar residues" evidence="1">
    <location>
        <begin position="45"/>
        <end position="61"/>
    </location>
</feature>
<dbReference type="STRING" id="4565.A0A3B6KLY2"/>
<dbReference type="EnsemblPlants" id="TraesCS5A02G365900.1">
    <property type="protein sequence ID" value="TraesCS5A02G365900.1"/>
    <property type="gene ID" value="TraesCS5A02G365900"/>
</dbReference>
<dbReference type="Gramene" id="TraesCLE_scaffold_004645_01G000600.1">
    <property type="protein sequence ID" value="TraesCLE_scaffold_004645_01G000600.1"/>
    <property type="gene ID" value="TraesCLE_scaffold_004645_01G000600"/>
</dbReference>
<evidence type="ECO:0000313" key="2">
    <source>
        <dbReference type="EnsemblPlants" id="TraesCS5A02G365900.1"/>
    </source>
</evidence>
<proteinExistence type="predicted"/>
<reference evidence="2" key="1">
    <citation type="submission" date="2018-08" db="EMBL/GenBank/DDBJ databases">
        <authorList>
            <person name="Rossello M."/>
        </authorList>
    </citation>
    <scope>NUCLEOTIDE SEQUENCE [LARGE SCALE GENOMIC DNA]</scope>
    <source>
        <strain evidence="2">cv. Chinese Spring</strain>
    </source>
</reference>
<feature type="region of interest" description="Disordered" evidence="1">
    <location>
        <begin position="45"/>
        <end position="83"/>
    </location>
</feature>
<dbReference type="OMA" id="CRCDHEF"/>
<accession>A0A3B6KLY2</accession>
<reference evidence="2" key="2">
    <citation type="submission" date="2018-10" db="UniProtKB">
        <authorList>
            <consortium name="EnsemblPlants"/>
        </authorList>
    </citation>
    <scope>IDENTIFICATION</scope>
</reference>
<sequence length="167" mass="18676">MGPLAIRYASMSMSLPTLEVLGHFCRCDHEFCYSCHVSTTTANKHASASSGTKTVPSSRQRSPAKPSRSGYGTPSTACPTDGYSEKERVQVSLIQRFLAGGFSLSGEHHNLTQQSLPSCCAVDSYIVDTMKDLHQLQRRLHTVNDEDVKEYRVIDIALERRYGWRIY</sequence>
<name>A0A3B6KLY2_WHEAT</name>
<dbReference type="OrthoDB" id="10283662at2759"/>
<keyword evidence="3" id="KW-1185">Reference proteome</keyword>
<protein>
    <submittedName>
        <fullName evidence="2">Uncharacterized protein</fullName>
    </submittedName>
</protein>
<evidence type="ECO:0000313" key="3">
    <source>
        <dbReference type="Proteomes" id="UP000019116"/>
    </source>
</evidence>
<evidence type="ECO:0000256" key="1">
    <source>
        <dbReference type="SAM" id="MobiDB-lite"/>
    </source>
</evidence>